<keyword evidence="3" id="KW-1185">Reference proteome</keyword>
<evidence type="ECO:0000256" key="1">
    <source>
        <dbReference type="ARBA" id="ARBA00022448"/>
    </source>
</evidence>
<dbReference type="EnsemblPlants" id="AUR62037289-RA">
    <property type="protein sequence ID" value="AUR62037289-RA:cds"/>
    <property type="gene ID" value="AUR62037289"/>
</dbReference>
<proteinExistence type="predicted"/>
<dbReference type="Gramene" id="AUR62037289-RA">
    <property type="protein sequence ID" value="AUR62037289-RA:cds"/>
    <property type="gene ID" value="AUR62037289"/>
</dbReference>
<keyword evidence="1" id="KW-0813">Transport</keyword>
<dbReference type="AlphaFoldDB" id="A0A803MYK9"/>
<accession>A0A803MYK9</accession>
<dbReference type="PANTHER" id="PTHR19241">
    <property type="entry name" value="ATP-BINDING CASSETTE TRANSPORTER"/>
    <property type="match status" value="1"/>
</dbReference>
<organism evidence="2 3">
    <name type="scientific">Chenopodium quinoa</name>
    <name type="common">Quinoa</name>
    <dbReference type="NCBI Taxonomy" id="63459"/>
    <lineage>
        <taxon>Eukaryota</taxon>
        <taxon>Viridiplantae</taxon>
        <taxon>Streptophyta</taxon>
        <taxon>Embryophyta</taxon>
        <taxon>Tracheophyta</taxon>
        <taxon>Spermatophyta</taxon>
        <taxon>Magnoliopsida</taxon>
        <taxon>eudicotyledons</taxon>
        <taxon>Gunneridae</taxon>
        <taxon>Pentapetalae</taxon>
        <taxon>Caryophyllales</taxon>
        <taxon>Chenopodiaceae</taxon>
        <taxon>Chenopodioideae</taxon>
        <taxon>Atripliceae</taxon>
        <taxon>Chenopodium</taxon>
    </lineage>
</organism>
<sequence>MYSRHYQLVEKKHNIATDYLLKVLGLNICADTAVGDDMNQGVPSGQRKRVSSGEIIVGPKKTLFMDEISTRLDSLTTFQIVKRMGNFVHQMDGRRSYMVYHGPRANVLDLLIDLLTCILGDKRKDVAPNHAASSGKIPPILAVLIFLDLQLYLL</sequence>
<dbReference type="Gene3D" id="3.40.50.300">
    <property type="entry name" value="P-loop containing nucleotide triphosphate hydrolases"/>
    <property type="match status" value="1"/>
</dbReference>
<evidence type="ECO:0000313" key="2">
    <source>
        <dbReference type="EnsemblPlants" id="AUR62037289-RA:cds"/>
    </source>
</evidence>
<dbReference type="SUPFAM" id="SSF52540">
    <property type="entry name" value="P-loop containing nucleoside triphosphate hydrolases"/>
    <property type="match status" value="1"/>
</dbReference>
<reference evidence="2" key="2">
    <citation type="submission" date="2021-03" db="UniProtKB">
        <authorList>
            <consortium name="EnsemblPlants"/>
        </authorList>
    </citation>
    <scope>IDENTIFICATION</scope>
</reference>
<evidence type="ECO:0000313" key="3">
    <source>
        <dbReference type="Proteomes" id="UP000596660"/>
    </source>
</evidence>
<dbReference type="Proteomes" id="UP000596660">
    <property type="component" value="Unplaced"/>
</dbReference>
<protein>
    <submittedName>
        <fullName evidence="2">Uncharacterized protein</fullName>
    </submittedName>
</protein>
<dbReference type="InterPro" id="IPR027417">
    <property type="entry name" value="P-loop_NTPase"/>
</dbReference>
<name>A0A803MYK9_CHEQI</name>
<reference evidence="2" key="1">
    <citation type="journal article" date="2017" name="Nature">
        <title>The genome of Chenopodium quinoa.</title>
        <authorList>
            <person name="Jarvis D.E."/>
            <person name="Ho Y.S."/>
            <person name="Lightfoot D.J."/>
            <person name="Schmoeckel S.M."/>
            <person name="Li B."/>
            <person name="Borm T.J.A."/>
            <person name="Ohyanagi H."/>
            <person name="Mineta K."/>
            <person name="Michell C.T."/>
            <person name="Saber N."/>
            <person name="Kharbatia N.M."/>
            <person name="Rupper R.R."/>
            <person name="Sharp A.R."/>
            <person name="Dally N."/>
            <person name="Boughton B.A."/>
            <person name="Woo Y.H."/>
            <person name="Gao G."/>
            <person name="Schijlen E.G.W.M."/>
            <person name="Guo X."/>
            <person name="Momin A.A."/>
            <person name="Negrao S."/>
            <person name="Al-Babili S."/>
            <person name="Gehring C."/>
            <person name="Roessner U."/>
            <person name="Jung C."/>
            <person name="Murphy K."/>
            <person name="Arold S.T."/>
            <person name="Gojobori T."/>
            <person name="van der Linden C.G."/>
            <person name="van Loo E.N."/>
            <person name="Jellen E.N."/>
            <person name="Maughan P.J."/>
            <person name="Tester M."/>
        </authorList>
    </citation>
    <scope>NUCLEOTIDE SEQUENCE [LARGE SCALE GENOMIC DNA]</scope>
    <source>
        <strain evidence="2">cv. PI 614886</strain>
    </source>
</reference>